<reference evidence="1 2" key="1">
    <citation type="submission" date="2017-06" db="EMBL/GenBank/DDBJ databases">
        <authorList>
            <person name="Varghese N."/>
            <person name="Submissions S."/>
        </authorList>
    </citation>
    <scope>NUCLEOTIDE SEQUENCE [LARGE SCALE GENOMIC DNA]</scope>
    <source>
        <strain evidence="1 2">DSM 26989</strain>
    </source>
</reference>
<accession>A0AA94LLT9</accession>
<dbReference type="RefSeq" id="WP_240616210.1">
    <property type="nucleotide sequence ID" value="NZ_CAUTTV010000175.1"/>
</dbReference>
<comment type="caution">
    <text evidence="1">The sequence shown here is derived from an EMBL/GenBank/DDBJ whole genome shotgun (WGS) entry which is preliminary data.</text>
</comment>
<keyword evidence="2" id="KW-1185">Reference proteome</keyword>
<dbReference type="AlphaFoldDB" id="A0AA94LLT9"/>
<dbReference type="Proteomes" id="UP000198427">
    <property type="component" value="Unassembled WGS sequence"/>
</dbReference>
<name>A0AA94LLT9_9BACT</name>
<gene>
    <name evidence="1" type="ORF">SAMN06265364_1419</name>
</gene>
<proteinExistence type="predicted"/>
<dbReference type="GeneID" id="94029480"/>
<evidence type="ECO:0000313" key="2">
    <source>
        <dbReference type="Proteomes" id="UP000198427"/>
    </source>
</evidence>
<dbReference type="InterPro" id="IPR028264">
    <property type="entry name" value="Imm15"/>
</dbReference>
<evidence type="ECO:0000313" key="1">
    <source>
        <dbReference type="EMBL" id="SNS09899.1"/>
    </source>
</evidence>
<organism evidence="1 2">
    <name type="scientific">Prevotella jejuni</name>
    <dbReference type="NCBI Taxonomy" id="1177574"/>
    <lineage>
        <taxon>Bacteria</taxon>
        <taxon>Pseudomonadati</taxon>
        <taxon>Bacteroidota</taxon>
        <taxon>Bacteroidia</taxon>
        <taxon>Bacteroidales</taxon>
        <taxon>Prevotellaceae</taxon>
        <taxon>Prevotella</taxon>
    </lineage>
</organism>
<dbReference type="EMBL" id="FZNZ01000041">
    <property type="protein sequence ID" value="SNS09899.1"/>
    <property type="molecule type" value="Genomic_DNA"/>
</dbReference>
<sequence>MMKSIYENIYTSQQLDEISNMVFRSNLSEEVPIIDRYERINILQESIAREDFSVCLLNCSLFLLYNLKLYLRHTLSSTENDNLFLCITLLDPVDEINDVGFSVPNILVSTKLVASYLTQDKAVSLKREEYLGRMYGTLIDESMFACYKVITPDKYGDIIRYYIVPKLW</sequence>
<protein>
    <submittedName>
        <fullName evidence="1">Immunity protein 15</fullName>
    </submittedName>
</protein>
<dbReference type="Pfam" id="PF15561">
    <property type="entry name" value="Imm15"/>
    <property type="match status" value="1"/>
</dbReference>